<evidence type="ECO:0000313" key="11">
    <source>
        <dbReference type="EMBL" id="AFZ35357.1"/>
    </source>
</evidence>
<sequence length="593" mass="66217">MNSFWHYLFQKTSIASLLPSVVAFPIMLVLGSNLPVEAQSLPPDASPRPNIPPFTPIEPTQPESPQLKPLPPLEDLLEQPPATPPGQQPGDLSGTVEVKQFQIEGSTVFDEEELQELIKQYTNRPITFAELLQVETILTRFYNSQGYINSGAVVPQQDIQDGVIKVQIIEGRLEDIAVKVNGRLSEEYVRSRVARGGKTPLNINKLQESLQLLQLDPLVENLTAELSVGARRDRWNLEVEVNQAPAFKPELFVNNSRTPSVGSFQRGIALNHNNFAGEGDRASFVYKNTDGSDDYEAGYTVPINSLNGTVGFRYRFVESEIVEPPFDELDIDSETDQYQLTFRQPILLTANADSTQELAVGVELSRQANKTTLLNDPFPLSVGANDDGETTVSAVRFFQDWTRRTRREVLAARSQFSVGLDLFDSTINENAPDSKFFAWRGQAQWLRQLDAESNINLLLRSDLQLSTSQLVPLEQFSLGGAESARGYRQDALLGDSGIFASAEVRIPVLRWNENTSSVAVIPFLDFGTTWNKSDDNNQQDEDTLFSLGLGLQLSLSDRLNARLDWGIPLVEVEDQDRTLQEDGIYFSLEYLPF</sequence>
<evidence type="ECO:0000256" key="7">
    <source>
        <dbReference type="ARBA" id="ARBA00023136"/>
    </source>
</evidence>
<evidence type="ECO:0000256" key="2">
    <source>
        <dbReference type="ARBA" id="ARBA00009055"/>
    </source>
</evidence>
<dbReference type="HOGENOM" id="CLU_021521_0_0_3"/>
<dbReference type="STRING" id="111780.Sta7437_1799"/>
<keyword evidence="6" id="KW-0653">Protein transport</keyword>
<evidence type="ECO:0000313" key="12">
    <source>
        <dbReference type="Proteomes" id="UP000010473"/>
    </source>
</evidence>
<proteinExistence type="inferred from homology"/>
<keyword evidence="5" id="KW-0812">Transmembrane</keyword>
<feature type="domain" description="POTRA" evidence="10">
    <location>
        <begin position="96"/>
        <end position="171"/>
    </location>
</feature>
<keyword evidence="4" id="KW-1134">Transmembrane beta strand</keyword>
<dbReference type="AlphaFoldDB" id="K9XUL0"/>
<dbReference type="Gene3D" id="3.10.20.310">
    <property type="entry name" value="membrane protein fhac"/>
    <property type="match status" value="1"/>
</dbReference>
<dbReference type="PROSITE" id="PS51779">
    <property type="entry name" value="POTRA"/>
    <property type="match status" value="1"/>
</dbReference>
<dbReference type="PANTHER" id="PTHR34597">
    <property type="entry name" value="SLR1661 PROTEIN"/>
    <property type="match status" value="1"/>
</dbReference>
<evidence type="ECO:0000256" key="5">
    <source>
        <dbReference type="ARBA" id="ARBA00022692"/>
    </source>
</evidence>
<dbReference type="GO" id="GO:0008320">
    <property type="term" value="F:protein transmembrane transporter activity"/>
    <property type="evidence" value="ECO:0007669"/>
    <property type="project" value="TreeGrafter"/>
</dbReference>
<keyword evidence="8" id="KW-0998">Cell outer membrane</keyword>
<dbReference type="PANTHER" id="PTHR34597:SF1">
    <property type="entry name" value="HEME_HEMOPEXIN TRANSPORTER PROTEIN HUXB"/>
    <property type="match status" value="1"/>
</dbReference>
<dbReference type="GO" id="GO:0009279">
    <property type="term" value="C:cell outer membrane"/>
    <property type="evidence" value="ECO:0007669"/>
    <property type="project" value="UniProtKB-SubCell"/>
</dbReference>
<dbReference type="InterPro" id="IPR034746">
    <property type="entry name" value="POTRA"/>
</dbReference>
<organism evidence="11 12">
    <name type="scientific">Stanieria cyanosphaera (strain ATCC 29371 / PCC 7437)</name>
    <dbReference type="NCBI Taxonomy" id="111780"/>
    <lineage>
        <taxon>Bacteria</taxon>
        <taxon>Bacillati</taxon>
        <taxon>Cyanobacteriota</taxon>
        <taxon>Cyanophyceae</taxon>
        <taxon>Pleurocapsales</taxon>
        <taxon>Dermocarpellaceae</taxon>
        <taxon>Stanieria</taxon>
    </lineage>
</organism>
<dbReference type="GO" id="GO:0046819">
    <property type="term" value="P:protein secretion by the type V secretion system"/>
    <property type="evidence" value="ECO:0007669"/>
    <property type="project" value="TreeGrafter"/>
</dbReference>
<keyword evidence="3" id="KW-0813">Transport</keyword>
<evidence type="ECO:0000259" key="10">
    <source>
        <dbReference type="PROSITE" id="PS51779"/>
    </source>
</evidence>
<dbReference type="KEGG" id="scs:Sta7437_1799"/>
<evidence type="ECO:0000256" key="3">
    <source>
        <dbReference type="ARBA" id="ARBA00022448"/>
    </source>
</evidence>
<evidence type="ECO:0000256" key="1">
    <source>
        <dbReference type="ARBA" id="ARBA00004442"/>
    </source>
</evidence>
<name>K9XUL0_STAC7</name>
<gene>
    <name evidence="11" type="ordered locus">Sta7437_1799</name>
</gene>
<keyword evidence="12" id="KW-1185">Reference proteome</keyword>
<dbReference type="Pfam" id="PF08479">
    <property type="entry name" value="POTRA_2"/>
    <property type="match status" value="1"/>
</dbReference>
<dbReference type="Pfam" id="PF03865">
    <property type="entry name" value="ShlB"/>
    <property type="match status" value="1"/>
</dbReference>
<feature type="region of interest" description="Disordered" evidence="9">
    <location>
        <begin position="40"/>
        <end position="93"/>
    </location>
</feature>
<comment type="similarity">
    <text evidence="2">Belongs to the TPS (TC 1.B.20) family.</text>
</comment>
<comment type="subcellular location">
    <subcellularLocation>
        <location evidence="1">Cell outer membrane</location>
    </subcellularLocation>
</comment>
<dbReference type="Proteomes" id="UP000010473">
    <property type="component" value="Chromosome"/>
</dbReference>
<dbReference type="GO" id="GO:0098046">
    <property type="term" value="C:type V protein secretion system complex"/>
    <property type="evidence" value="ECO:0007669"/>
    <property type="project" value="TreeGrafter"/>
</dbReference>
<dbReference type="InterPro" id="IPR005565">
    <property type="entry name" value="Hemolysn_activator_HlyB_C"/>
</dbReference>
<evidence type="ECO:0000256" key="4">
    <source>
        <dbReference type="ARBA" id="ARBA00022452"/>
    </source>
</evidence>
<protein>
    <submittedName>
        <fullName evidence="11">Surface antigen (D15)</fullName>
    </submittedName>
</protein>
<accession>K9XUL0</accession>
<dbReference type="eggNOG" id="COG2831">
    <property type="taxonomic scope" value="Bacteria"/>
</dbReference>
<evidence type="ECO:0000256" key="6">
    <source>
        <dbReference type="ARBA" id="ARBA00022927"/>
    </source>
</evidence>
<dbReference type="InterPro" id="IPR051544">
    <property type="entry name" value="TPS_OM_transporter"/>
</dbReference>
<reference evidence="12" key="1">
    <citation type="journal article" date="2013" name="Proc. Natl. Acad. Sci. U.S.A.">
        <title>Improving the coverage of the cyanobacterial phylum using diversity-driven genome sequencing.</title>
        <authorList>
            <person name="Shih P.M."/>
            <person name="Wu D."/>
            <person name="Latifi A."/>
            <person name="Axen S.D."/>
            <person name="Fewer D.P."/>
            <person name="Talla E."/>
            <person name="Calteau A."/>
            <person name="Cai F."/>
            <person name="Tandeau de Marsac N."/>
            <person name="Rippka R."/>
            <person name="Herdman M."/>
            <person name="Sivonen K."/>
            <person name="Coursin T."/>
            <person name="Laurent T."/>
            <person name="Goodwin L."/>
            <person name="Nolan M."/>
            <person name="Davenport K.W."/>
            <person name="Han C.S."/>
            <person name="Rubin E.M."/>
            <person name="Eisen J.A."/>
            <person name="Woyke T."/>
            <person name="Gugger M."/>
            <person name="Kerfeld C.A."/>
        </authorList>
    </citation>
    <scope>NUCLEOTIDE SEQUENCE [LARGE SCALE GENOMIC DNA]</scope>
    <source>
        <strain evidence="12">ATCC 29371 / PCC 7437</strain>
    </source>
</reference>
<dbReference type="Gene3D" id="2.40.160.50">
    <property type="entry name" value="membrane protein fhac: a member of the omp85/tpsb transporter family"/>
    <property type="match status" value="1"/>
</dbReference>
<dbReference type="EMBL" id="CP003653">
    <property type="protein sequence ID" value="AFZ35357.1"/>
    <property type="molecule type" value="Genomic_DNA"/>
</dbReference>
<dbReference type="RefSeq" id="WP_015193028.1">
    <property type="nucleotide sequence ID" value="NC_019748.1"/>
</dbReference>
<keyword evidence="7" id="KW-0472">Membrane</keyword>
<evidence type="ECO:0000256" key="8">
    <source>
        <dbReference type="ARBA" id="ARBA00023237"/>
    </source>
</evidence>
<feature type="compositionally biased region" description="Pro residues" evidence="9">
    <location>
        <begin position="44"/>
        <end position="56"/>
    </location>
</feature>
<dbReference type="InterPro" id="IPR013686">
    <property type="entry name" value="Polypept-transport_assoc_ShlB"/>
</dbReference>
<evidence type="ECO:0000256" key="9">
    <source>
        <dbReference type="SAM" id="MobiDB-lite"/>
    </source>
</evidence>